<evidence type="ECO:0000259" key="2">
    <source>
        <dbReference type="Pfam" id="PF14612"/>
    </source>
</evidence>
<feature type="compositionally biased region" description="Polar residues" evidence="1">
    <location>
        <begin position="1"/>
        <end position="10"/>
    </location>
</feature>
<evidence type="ECO:0008006" key="6">
    <source>
        <dbReference type="Google" id="ProtNLM"/>
    </source>
</evidence>
<feature type="compositionally biased region" description="Basic and acidic residues" evidence="1">
    <location>
        <begin position="177"/>
        <end position="191"/>
    </location>
</feature>
<dbReference type="GO" id="GO:0006338">
    <property type="term" value="P:chromatin remodeling"/>
    <property type="evidence" value="ECO:0007669"/>
    <property type="project" value="InterPro"/>
</dbReference>
<dbReference type="Proteomes" id="UP000799302">
    <property type="component" value="Unassembled WGS sequence"/>
</dbReference>
<accession>A0A6A6UQK7</accession>
<feature type="domain" description="INO80 complex subunit 3-like middle region" evidence="3">
    <location>
        <begin position="118"/>
        <end position="215"/>
    </location>
</feature>
<dbReference type="InterPro" id="IPR055449">
    <property type="entry name" value="Iec3-like_M"/>
</dbReference>
<dbReference type="OrthoDB" id="4095124at2759"/>
<feature type="domain" description="INO80 complex subunit 3 N-terminal" evidence="2">
    <location>
        <begin position="30"/>
        <end position="85"/>
    </location>
</feature>
<dbReference type="Pfam" id="PF14612">
    <property type="entry name" value="Ino80_Iec3"/>
    <property type="match status" value="1"/>
</dbReference>
<feature type="region of interest" description="Disordered" evidence="1">
    <location>
        <begin position="206"/>
        <end position="309"/>
    </location>
</feature>
<feature type="region of interest" description="Disordered" evidence="1">
    <location>
        <begin position="1"/>
        <end position="31"/>
    </location>
</feature>
<dbReference type="GO" id="GO:0031011">
    <property type="term" value="C:Ino80 complex"/>
    <property type="evidence" value="ECO:0007669"/>
    <property type="project" value="InterPro"/>
</dbReference>
<protein>
    <recommendedName>
        <fullName evidence="6">IEC3 subunit of the Ino80 complex, chromatin re-modelling-domain-containing protein</fullName>
    </recommendedName>
</protein>
<proteinExistence type="predicted"/>
<name>A0A6A6UQK7_9PEZI</name>
<sequence length="309" mass="34895">MTPEPATQTAVPEVSQDENGEDSKPQLPTRSWRKKYRKLRQRFARVMNESNNYTKDEHRALALARRLQEENDQLLEMLMDIHRSGSLDIPVDEVGLDLPSDIASLTTAATIESEESYLSSILQMPHKTYEMSDVPESLKVLTSSNYMDATYRDEYIANLDSQLEDITFLADPNKTLRPPDSRTVPSEKDLQNKNVDSVISWLRRHHPETFIQDKDEKEKPEPRKRGGGGKRASLAQSTTTVPKQEPEEEEEMGVAPDPPEKPTGRAKKTKEDEAYRPKGGSSRSAKRKRLTEDGDHKPAGRGKRAKAAA</sequence>
<evidence type="ECO:0000313" key="5">
    <source>
        <dbReference type="Proteomes" id="UP000799302"/>
    </source>
</evidence>
<gene>
    <name evidence="4" type="ORF">BT63DRAFT_419340</name>
</gene>
<reference evidence="4" key="1">
    <citation type="journal article" date="2020" name="Stud. Mycol.">
        <title>101 Dothideomycetes genomes: a test case for predicting lifestyles and emergence of pathogens.</title>
        <authorList>
            <person name="Haridas S."/>
            <person name="Albert R."/>
            <person name="Binder M."/>
            <person name="Bloem J."/>
            <person name="Labutti K."/>
            <person name="Salamov A."/>
            <person name="Andreopoulos B."/>
            <person name="Baker S."/>
            <person name="Barry K."/>
            <person name="Bills G."/>
            <person name="Bluhm B."/>
            <person name="Cannon C."/>
            <person name="Castanera R."/>
            <person name="Culley D."/>
            <person name="Daum C."/>
            <person name="Ezra D."/>
            <person name="Gonzalez J."/>
            <person name="Henrissat B."/>
            <person name="Kuo A."/>
            <person name="Liang C."/>
            <person name="Lipzen A."/>
            <person name="Lutzoni F."/>
            <person name="Magnuson J."/>
            <person name="Mondo S."/>
            <person name="Nolan M."/>
            <person name="Ohm R."/>
            <person name="Pangilinan J."/>
            <person name="Park H.-J."/>
            <person name="Ramirez L."/>
            <person name="Alfaro M."/>
            <person name="Sun H."/>
            <person name="Tritt A."/>
            <person name="Yoshinaga Y."/>
            <person name="Zwiers L.-H."/>
            <person name="Turgeon B."/>
            <person name="Goodwin S."/>
            <person name="Spatafora J."/>
            <person name="Crous P."/>
            <person name="Grigoriev I."/>
        </authorList>
    </citation>
    <scope>NUCLEOTIDE SEQUENCE</scope>
    <source>
        <strain evidence="4">CBS 115976</strain>
    </source>
</reference>
<keyword evidence="5" id="KW-1185">Reference proteome</keyword>
<dbReference type="InterPro" id="IPR032742">
    <property type="entry name" value="Iec3_N"/>
</dbReference>
<feature type="compositionally biased region" description="Basic residues" evidence="1">
    <location>
        <begin position="299"/>
        <end position="309"/>
    </location>
</feature>
<evidence type="ECO:0000313" key="4">
    <source>
        <dbReference type="EMBL" id="KAF2674026.1"/>
    </source>
</evidence>
<dbReference type="AlphaFoldDB" id="A0A6A6UQK7"/>
<evidence type="ECO:0000259" key="3">
    <source>
        <dbReference type="Pfam" id="PF24244"/>
    </source>
</evidence>
<evidence type="ECO:0000256" key="1">
    <source>
        <dbReference type="SAM" id="MobiDB-lite"/>
    </source>
</evidence>
<dbReference type="Pfam" id="PF24244">
    <property type="entry name" value="Iec3-like_M"/>
    <property type="match status" value="1"/>
</dbReference>
<dbReference type="EMBL" id="MU004230">
    <property type="protein sequence ID" value="KAF2674026.1"/>
    <property type="molecule type" value="Genomic_DNA"/>
</dbReference>
<feature type="region of interest" description="Disordered" evidence="1">
    <location>
        <begin position="171"/>
        <end position="191"/>
    </location>
</feature>
<organism evidence="4 5">
    <name type="scientific">Microthyrium microscopicum</name>
    <dbReference type="NCBI Taxonomy" id="703497"/>
    <lineage>
        <taxon>Eukaryota</taxon>
        <taxon>Fungi</taxon>
        <taxon>Dikarya</taxon>
        <taxon>Ascomycota</taxon>
        <taxon>Pezizomycotina</taxon>
        <taxon>Dothideomycetes</taxon>
        <taxon>Dothideomycetes incertae sedis</taxon>
        <taxon>Microthyriales</taxon>
        <taxon>Microthyriaceae</taxon>
        <taxon>Microthyrium</taxon>
    </lineage>
</organism>
<feature type="compositionally biased region" description="Basic and acidic residues" evidence="1">
    <location>
        <begin position="207"/>
        <end position="224"/>
    </location>
</feature>
<feature type="compositionally biased region" description="Basic and acidic residues" evidence="1">
    <location>
        <begin position="258"/>
        <end position="276"/>
    </location>
</feature>